<accession>A0A944GSW4</accession>
<dbReference type="AlphaFoldDB" id="A0A944GSW4"/>
<comment type="similarity">
    <text evidence="2 11">Belongs to the transketolase family. DXPS subfamily.</text>
</comment>
<keyword evidence="6 11" id="KW-0460">Magnesium</keyword>
<dbReference type="InterPro" id="IPR009014">
    <property type="entry name" value="Transketo_C/PFOR_II"/>
</dbReference>
<dbReference type="PROSITE" id="PS00801">
    <property type="entry name" value="TRANSKETOLASE_1"/>
    <property type="match status" value="1"/>
</dbReference>
<evidence type="ECO:0000256" key="10">
    <source>
        <dbReference type="ARBA" id="ARBA00055605"/>
    </source>
</evidence>
<keyword evidence="4 11" id="KW-0808">Transferase</keyword>
<feature type="binding site" evidence="11">
    <location>
        <position position="222"/>
    </location>
    <ligand>
        <name>Mg(2+)</name>
        <dbReference type="ChEBI" id="CHEBI:18420"/>
    </ligand>
</feature>
<name>A0A944GSW4_9HYPH</name>
<comment type="pathway">
    <text evidence="1 11">Metabolic intermediate biosynthesis; 1-deoxy-D-xylulose 5-phosphate biosynthesis; 1-deoxy-D-xylulose 5-phosphate from D-glyceraldehyde 3-phosphate and pyruvate: step 1/1.</text>
</comment>
<dbReference type="FunFam" id="3.40.50.970:FF:000005">
    <property type="entry name" value="1-deoxy-D-xylulose-5-phosphate synthase"/>
    <property type="match status" value="1"/>
</dbReference>
<dbReference type="InterPro" id="IPR029061">
    <property type="entry name" value="THDP-binding"/>
</dbReference>
<dbReference type="Pfam" id="PF13292">
    <property type="entry name" value="DXP_synthase_N"/>
    <property type="match status" value="1"/>
</dbReference>
<comment type="caution">
    <text evidence="13">The sequence shown here is derived from an EMBL/GenBank/DDBJ whole genome shotgun (WGS) entry which is preliminary data.</text>
</comment>
<dbReference type="SMART" id="SM00861">
    <property type="entry name" value="Transket_pyr"/>
    <property type="match status" value="1"/>
</dbReference>
<dbReference type="EC" id="2.2.1.7" evidence="11"/>
<evidence type="ECO:0000256" key="8">
    <source>
        <dbReference type="ARBA" id="ARBA00023052"/>
    </source>
</evidence>
<dbReference type="HAMAP" id="MF_00315">
    <property type="entry name" value="DXP_synth"/>
    <property type="match status" value="1"/>
</dbReference>
<evidence type="ECO:0000256" key="9">
    <source>
        <dbReference type="ARBA" id="ARBA00023229"/>
    </source>
</evidence>
<comment type="subunit">
    <text evidence="3 11">Homodimer.</text>
</comment>
<feature type="binding site" evidence="11">
    <location>
        <begin position="162"/>
        <end position="164"/>
    </location>
    <ligand>
        <name>thiamine diphosphate</name>
        <dbReference type="ChEBI" id="CHEBI:58937"/>
    </ligand>
</feature>
<evidence type="ECO:0000256" key="5">
    <source>
        <dbReference type="ARBA" id="ARBA00022723"/>
    </source>
</evidence>
<dbReference type="FunFam" id="3.40.50.920:FF:000002">
    <property type="entry name" value="1-deoxy-D-xylulose-5-phosphate synthase"/>
    <property type="match status" value="1"/>
</dbReference>
<feature type="binding site" evidence="11">
    <location>
        <position position="121"/>
    </location>
    <ligand>
        <name>thiamine diphosphate</name>
        <dbReference type="ChEBI" id="CHEBI:58937"/>
    </ligand>
</feature>
<evidence type="ECO:0000256" key="11">
    <source>
        <dbReference type="HAMAP-Rule" id="MF_00315"/>
    </source>
</evidence>
<dbReference type="CDD" id="cd02007">
    <property type="entry name" value="TPP_DXS"/>
    <property type="match status" value="1"/>
</dbReference>
<comment type="catalytic activity">
    <reaction evidence="11">
        <text>D-glyceraldehyde 3-phosphate + pyruvate + H(+) = 1-deoxy-D-xylulose 5-phosphate + CO2</text>
        <dbReference type="Rhea" id="RHEA:12605"/>
        <dbReference type="ChEBI" id="CHEBI:15361"/>
        <dbReference type="ChEBI" id="CHEBI:15378"/>
        <dbReference type="ChEBI" id="CHEBI:16526"/>
        <dbReference type="ChEBI" id="CHEBI:57792"/>
        <dbReference type="ChEBI" id="CHEBI:59776"/>
        <dbReference type="EC" id="2.2.1.7"/>
    </reaction>
</comment>
<dbReference type="InterPro" id="IPR005475">
    <property type="entry name" value="Transketolase-like_Pyr-bd"/>
</dbReference>
<comment type="cofactor">
    <cofactor evidence="11">
        <name>thiamine diphosphate</name>
        <dbReference type="ChEBI" id="CHEBI:58937"/>
    </cofactor>
    <text evidence="11">Binds 1 thiamine pyrophosphate per subunit.</text>
</comment>
<keyword evidence="7 11" id="KW-0784">Thiamine biosynthesis</keyword>
<evidence type="ECO:0000256" key="4">
    <source>
        <dbReference type="ARBA" id="ARBA00022679"/>
    </source>
</evidence>
<reference evidence="13" key="2">
    <citation type="journal article" date="2021" name="Microorganisms">
        <title>Bacterial Dimethylsulfoniopropionate Biosynthesis in the East China Sea.</title>
        <authorList>
            <person name="Liu J."/>
            <person name="Zhang Y."/>
            <person name="Liu J."/>
            <person name="Zhong H."/>
            <person name="Williams B.T."/>
            <person name="Zheng Y."/>
            <person name="Curson A.R.J."/>
            <person name="Sun C."/>
            <person name="Sun H."/>
            <person name="Song D."/>
            <person name="Wagner Mackenzie B."/>
            <person name="Bermejo Martinez A."/>
            <person name="Todd J.D."/>
            <person name="Zhang X.H."/>
        </authorList>
    </citation>
    <scope>NUCLEOTIDE SEQUENCE</scope>
    <source>
        <strain evidence="13">AESS21</strain>
    </source>
</reference>
<comment type="cofactor">
    <cofactor evidence="11">
        <name>Mg(2+)</name>
        <dbReference type="ChEBI" id="CHEBI:18420"/>
    </cofactor>
    <text evidence="11">Binds 1 Mg(2+) ion per subunit.</text>
</comment>
<evidence type="ECO:0000259" key="12">
    <source>
        <dbReference type="SMART" id="SM00861"/>
    </source>
</evidence>
<reference evidence="13" key="1">
    <citation type="submission" date="2018-08" db="EMBL/GenBank/DDBJ databases">
        <authorList>
            <person name="Jin W."/>
            <person name="Wang H."/>
            <person name="Yang Y."/>
            <person name="Li M."/>
            <person name="Liu J."/>
        </authorList>
    </citation>
    <scope>NUCLEOTIDE SEQUENCE</scope>
    <source>
        <strain evidence="13">AESS21</strain>
    </source>
</reference>
<feature type="binding site" evidence="11">
    <location>
        <position position="413"/>
    </location>
    <ligand>
        <name>thiamine diphosphate</name>
        <dbReference type="ChEBI" id="CHEBI:58937"/>
    </ligand>
</feature>
<organism evidence="13 14">
    <name type="scientific">Roseibium polysiphoniae</name>
    <dbReference type="NCBI Taxonomy" id="2571221"/>
    <lineage>
        <taxon>Bacteria</taxon>
        <taxon>Pseudomonadati</taxon>
        <taxon>Pseudomonadota</taxon>
        <taxon>Alphaproteobacteria</taxon>
        <taxon>Hyphomicrobiales</taxon>
        <taxon>Stappiaceae</taxon>
        <taxon>Roseibium</taxon>
    </lineage>
</organism>
<evidence type="ECO:0000313" key="13">
    <source>
        <dbReference type="EMBL" id="MBS8261233.1"/>
    </source>
</evidence>
<keyword evidence="8 11" id="KW-0786">Thiamine pyrophosphate</keyword>
<dbReference type="GO" id="GO:0008661">
    <property type="term" value="F:1-deoxy-D-xylulose-5-phosphate synthase activity"/>
    <property type="evidence" value="ECO:0007669"/>
    <property type="project" value="UniProtKB-UniRule"/>
</dbReference>
<dbReference type="SUPFAM" id="SSF52518">
    <property type="entry name" value="Thiamin diphosphate-binding fold (THDP-binding)"/>
    <property type="match status" value="2"/>
</dbReference>
<protein>
    <recommendedName>
        <fullName evidence="11">1-deoxy-D-xylulose-5-phosphate synthase</fullName>
        <ecNumber evidence="11">2.2.1.7</ecNumber>
    </recommendedName>
    <alternativeName>
        <fullName evidence="11">1-deoxyxylulose-5-phosphate synthase</fullName>
        <shortName evidence="11">DXP synthase</shortName>
        <shortName evidence="11">DXPS</shortName>
    </alternativeName>
</protein>
<dbReference type="PANTHER" id="PTHR43322">
    <property type="entry name" value="1-D-DEOXYXYLULOSE 5-PHOSPHATE SYNTHASE-RELATED"/>
    <property type="match status" value="1"/>
</dbReference>
<feature type="binding site" evidence="11">
    <location>
        <position position="331"/>
    </location>
    <ligand>
        <name>thiamine diphosphate</name>
        <dbReference type="ChEBI" id="CHEBI:58937"/>
    </ligand>
</feature>
<dbReference type="Pfam" id="PF02780">
    <property type="entry name" value="Transketolase_C"/>
    <property type="match status" value="1"/>
</dbReference>
<feature type="binding site" evidence="11">
    <location>
        <position position="193"/>
    </location>
    <ligand>
        <name>Mg(2+)</name>
        <dbReference type="ChEBI" id="CHEBI:18420"/>
    </ligand>
</feature>
<dbReference type="InterPro" id="IPR049557">
    <property type="entry name" value="Transketolase_CS"/>
</dbReference>
<feature type="domain" description="Transketolase-like pyrimidine-binding" evidence="12">
    <location>
        <begin position="362"/>
        <end position="527"/>
    </location>
</feature>
<dbReference type="NCBIfam" id="TIGR00204">
    <property type="entry name" value="dxs"/>
    <property type="match status" value="1"/>
</dbReference>
<dbReference type="InterPro" id="IPR033248">
    <property type="entry name" value="Transketolase_C"/>
</dbReference>
<dbReference type="PROSITE" id="PS00802">
    <property type="entry name" value="TRANSKETOLASE_2"/>
    <property type="match status" value="1"/>
</dbReference>
<gene>
    <name evidence="11" type="primary">dxs</name>
    <name evidence="13" type="ORF">DYI23_13500</name>
</gene>
<dbReference type="CDD" id="cd07033">
    <property type="entry name" value="TPP_PYR_DXS_TK_like"/>
    <property type="match status" value="1"/>
</dbReference>
<dbReference type="EMBL" id="QTKU01000003">
    <property type="protein sequence ID" value="MBS8261233.1"/>
    <property type="molecule type" value="Genomic_DNA"/>
</dbReference>
<feature type="binding site" evidence="11">
    <location>
        <position position="222"/>
    </location>
    <ligand>
        <name>thiamine diphosphate</name>
        <dbReference type="ChEBI" id="CHEBI:58937"/>
    </ligand>
</feature>
<evidence type="ECO:0000256" key="1">
    <source>
        <dbReference type="ARBA" id="ARBA00004980"/>
    </source>
</evidence>
<evidence type="ECO:0000256" key="6">
    <source>
        <dbReference type="ARBA" id="ARBA00022842"/>
    </source>
</evidence>
<dbReference type="NCBIfam" id="NF003933">
    <property type="entry name" value="PRK05444.2-2"/>
    <property type="match status" value="1"/>
</dbReference>
<dbReference type="Gene3D" id="3.40.50.970">
    <property type="match status" value="2"/>
</dbReference>
<feature type="binding site" evidence="11">
    <location>
        <begin position="194"/>
        <end position="195"/>
    </location>
    <ligand>
        <name>thiamine diphosphate</name>
        <dbReference type="ChEBI" id="CHEBI:58937"/>
    </ligand>
</feature>
<evidence type="ECO:0000256" key="7">
    <source>
        <dbReference type="ARBA" id="ARBA00022977"/>
    </source>
</evidence>
<dbReference type="GO" id="GO:0009228">
    <property type="term" value="P:thiamine biosynthetic process"/>
    <property type="evidence" value="ECO:0007669"/>
    <property type="project" value="UniProtKB-UniRule"/>
</dbReference>
<evidence type="ECO:0000313" key="14">
    <source>
        <dbReference type="Proteomes" id="UP000705379"/>
    </source>
</evidence>
<dbReference type="GO" id="GO:0000287">
    <property type="term" value="F:magnesium ion binding"/>
    <property type="evidence" value="ECO:0007669"/>
    <property type="project" value="UniProtKB-UniRule"/>
</dbReference>
<evidence type="ECO:0000256" key="3">
    <source>
        <dbReference type="ARBA" id="ARBA00011738"/>
    </source>
</evidence>
<dbReference type="PANTHER" id="PTHR43322:SF5">
    <property type="entry name" value="1-DEOXY-D-XYLULOSE-5-PHOSPHATE SYNTHASE, CHLOROPLASTIC"/>
    <property type="match status" value="1"/>
</dbReference>
<comment type="function">
    <text evidence="10 11">Catalyzes the acyloin condensation reaction between C atoms 2 and 3 of pyruvate and glyceraldehyde 3-phosphate to yield 1-deoxy-D-xylulose-5-phosphate (DXP).</text>
</comment>
<dbReference type="GO" id="GO:0030976">
    <property type="term" value="F:thiamine pyrophosphate binding"/>
    <property type="evidence" value="ECO:0007669"/>
    <property type="project" value="UniProtKB-UniRule"/>
</dbReference>
<dbReference type="GO" id="GO:0019288">
    <property type="term" value="P:isopentenyl diphosphate biosynthetic process, methylerythritol 4-phosphate pathway"/>
    <property type="evidence" value="ECO:0007669"/>
    <property type="project" value="UniProtKB-ARBA"/>
</dbReference>
<proteinExistence type="inferred from homology"/>
<dbReference type="Gene3D" id="3.40.50.920">
    <property type="match status" value="1"/>
</dbReference>
<dbReference type="InterPro" id="IPR005477">
    <property type="entry name" value="Dxylulose-5-P_synthase"/>
</dbReference>
<keyword evidence="9 11" id="KW-0414">Isoprene biosynthesis</keyword>
<dbReference type="Pfam" id="PF02779">
    <property type="entry name" value="Transket_pyr"/>
    <property type="match status" value="1"/>
</dbReference>
<evidence type="ECO:0000256" key="2">
    <source>
        <dbReference type="ARBA" id="ARBA00011081"/>
    </source>
</evidence>
<dbReference type="Proteomes" id="UP000705379">
    <property type="component" value="Unassembled WGS sequence"/>
</dbReference>
<sequence>MLDFVYRKKKAQKDPVPKPGLRPICAWCNPARQIEPSGAVHSVTSKPSTPLLDQINCPADLRQFEETDLSQIAEELRAEMIDAVSVTGGHLGAGLGVVELTVALHYVFNTPDDRLIWDVGHQCYPHKILTERRDRIRTLRQGNGLSGFTKRSESPYDPFGAAHSSTSISAGLGMSVGRDLAGKDNNVISVIGDGAMSAGMAYEAMNNAGHLGSRLIVILNDNDMSIAPPVGAMSAYLAKLVSGPTYQSLRDAAKNIAKNLPKPLQEKAARAEEYARGFWTGGTLFEELGFYYVGPVDGHNLEHLLPILKNVRDTHHGPVLIHAVTQKGKGYAPAEGAKDKYHGVAKFDVVTGKQSKPKANAPSYTNVFATSLVREAQDDEKVVAITAAMPDGTGVDLFQEAFPMRTFDVGIAEQHAVTFAAGLATEGFKPFTAIYSTFLQRAYDQVVHDVAIQGLPVRFPIDRAGLVGADGATHAGAFDTAYLSCLPGFVVMAAADEVELRHMVATAVAYDEGPISFRYPRGEGVGLELPERGTVLEIGKGVIRREGTKVALLSFGGRMSECLAAADELDAAGLSTTVADARFAKPLDVDLLTRLAREHEVLVTVEEGSIGGFGSHVLSQLAALGLLDNGLKIRTVTLPDVYQDQDKPDILYKDAGLTREGIMKQVFLALGQDHLGSFQRA</sequence>
<dbReference type="InterPro" id="IPR020826">
    <property type="entry name" value="Transketolase_BS"/>
</dbReference>
<keyword evidence="5 11" id="KW-0479">Metal-binding</keyword>
<dbReference type="GO" id="GO:0016114">
    <property type="term" value="P:terpenoid biosynthetic process"/>
    <property type="evidence" value="ECO:0007669"/>
    <property type="project" value="UniProtKB-UniRule"/>
</dbReference>
<dbReference type="SUPFAM" id="SSF52922">
    <property type="entry name" value="TK C-terminal domain-like"/>
    <property type="match status" value="1"/>
</dbReference>